<feature type="region of interest" description="Disordered" evidence="1">
    <location>
        <begin position="178"/>
        <end position="222"/>
    </location>
</feature>
<feature type="compositionally biased region" description="Pro residues" evidence="1">
    <location>
        <begin position="45"/>
        <end position="60"/>
    </location>
</feature>
<feature type="region of interest" description="Disordered" evidence="1">
    <location>
        <begin position="1"/>
        <end position="149"/>
    </location>
</feature>
<feature type="compositionally biased region" description="Pro residues" evidence="1">
    <location>
        <begin position="1"/>
        <end position="13"/>
    </location>
</feature>
<name>A0A8S0PYR9_OLEEU</name>
<evidence type="ECO:0000313" key="3">
    <source>
        <dbReference type="Proteomes" id="UP000594638"/>
    </source>
</evidence>
<reference evidence="2 3" key="1">
    <citation type="submission" date="2019-12" db="EMBL/GenBank/DDBJ databases">
        <authorList>
            <person name="Alioto T."/>
            <person name="Alioto T."/>
            <person name="Gomez Garrido J."/>
        </authorList>
    </citation>
    <scope>NUCLEOTIDE SEQUENCE [LARGE SCALE GENOMIC DNA]</scope>
</reference>
<dbReference type="Proteomes" id="UP000594638">
    <property type="component" value="Unassembled WGS sequence"/>
</dbReference>
<evidence type="ECO:0000256" key="1">
    <source>
        <dbReference type="SAM" id="MobiDB-lite"/>
    </source>
</evidence>
<feature type="compositionally biased region" description="Basic and acidic residues" evidence="1">
    <location>
        <begin position="30"/>
        <end position="42"/>
    </location>
</feature>
<organism evidence="2 3">
    <name type="scientific">Olea europaea subsp. europaea</name>
    <dbReference type="NCBI Taxonomy" id="158383"/>
    <lineage>
        <taxon>Eukaryota</taxon>
        <taxon>Viridiplantae</taxon>
        <taxon>Streptophyta</taxon>
        <taxon>Embryophyta</taxon>
        <taxon>Tracheophyta</taxon>
        <taxon>Spermatophyta</taxon>
        <taxon>Magnoliopsida</taxon>
        <taxon>eudicotyledons</taxon>
        <taxon>Gunneridae</taxon>
        <taxon>Pentapetalae</taxon>
        <taxon>asterids</taxon>
        <taxon>lamiids</taxon>
        <taxon>Lamiales</taxon>
        <taxon>Oleaceae</taxon>
        <taxon>Oleeae</taxon>
        <taxon>Olea</taxon>
    </lineage>
</organism>
<gene>
    <name evidence="2" type="ORF">OLEA9_A088279</name>
</gene>
<protein>
    <submittedName>
        <fullName evidence="2">Formin 5</fullName>
    </submittedName>
</protein>
<dbReference type="AlphaFoldDB" id="A0A8S0PYR9"/>
<comment type="caution">
    <text evidence="2">The sequence shown here is derived from an EMBL/GenBank/DDBJ whole genome shotgun (WGS) entry which is preliminary data.</text>
</comment>
<feature type="compositionally biased region" description="Pro residues" evidence="1">
    <location>
        <begin position="77"/>
        <end position="93"/>
    </location>
</feature>
<accession>A0A8S0PYR9</accession>
<dbReference type="Gramene" id="OE9A088279T1">
    <property type="protein sequence ID" value="OE9A088279C1"/>
    <property type="gene ID" value="OE9A088279"/>
</dbReference>
<feature type="compositionally biased region" description="Pro residues" evidence="1">
    <location>
        <begin position="107"/>
        <end position="127"/>
    </location>
</feature>
<dbReference type="OrthoDB" id="205569at2759"/>
<keyword evidence="3" id="KW-1185">Reference proteome</keyword>
<proteinExistence type="predicted"/>
<sequence length="258" mass="27351">MLLPPPPPPPLPGLQPKFGNDQSEDASSESDFKTSSESKDLSKMVPPPPIRQQPPVPGPAMVPNLQADVLPPSTLRFPPPPPDMRPSLPPPGIPGQVAPPGVMVPPMQLPPFGPPPMMIPQLPPGSPLIPQGDLAFRQPAPPKPSYVKSAASTVVKRPLAQHTPELTAMVPASVRVRRESVLPKSKTKPSTAVATNRPPAAASVVRQESSSLSSTPKPQGIDDSYMAFLEDMKELGALDGYTALANGEVQKKQQDCTR</sequence>
<dbReference type="EMBL" id="CACTIH010000346">
    <property type="protein sequence ID" value="CAA2959788.1"/>
    <property type="molecule type" value="Genomic_DNA"/>
</dbReference>
<evidence type="ECO:0000313" key="2">
    <source>
        <dbReference type="EMBL" id="CAA2959788.1"/>
    </source>
</evidence>